<comment type="caution">
    <text evidence="1">The sequence shown here is derived from an EMBL/GenBank/DDBJ whole genome shotgun (WGS) entry which is preliminary data.</text>
</comment>
<dbReference type="EMBL" id="LBGP01000009">
    <property type="protein sequence ID" value="KQB02514.1"/>
    <property type="molecule type" value="Genomic_DNA"/>
</dbReference>
<dbReference type="RefSeq" id="WP_055064391.1">
    <property type="nucleotide sequence ID" value="NZ_LBGP01000009.1"/>
</dbReference>
<dbReference type="Proteomes" id="UP000050491">
    <property type="component" value="Unassembled WGS sequence"/>
</dbReference>
<sequence>MCLSDDWFNDSNNRIKNWEEKGLSVKEAQANLFKYRSTIYPAAIEVAEFIFSNWGARMVAMLEKDARDILFEIWERELNRSHELPCIDLGGVPFEIGTLLRLRTNHSVTAIVDESGINFDNQSFSSFSSAANKARPHTQNNGWIQWEYYCSSASEWKLVDRLRKKYQEQIAKEVMRSLINT</sequence>
<name>A0A0Q0Z3B0_VIBMT</name>
<dbReference type="PATRIC" id="fig|1481663.12.peg.3778"/>
<gene>
    <name evidence="1" type="ORF">XV92_06240</name>
</gene>
<evidence type="ECO:0000313" key="1">
    <source>
        <dbReference type="EMBL" id="KQB02514.1"/>
    </source>
</evidence>
<accession>A0A0Q0Z3B0</accession>
<protein>
    <submittedName>
        <fullName evidence="1">Uncharacterized protein</fullName>
    </submittedName>
</protein>
<reference evidence="1 2" key="1">
    <citation type="journal article" date="2015" name="Genome Biol. Evol.">
        <title>The Dynamics of Genetic Interactions between Vibrio metoecus and Vibrio cholerae, Two Close Relatives Co-Occurring in the Environment.</title>
        <authorList>
            <person name="Orata F.D."/>
            <person name="Kirchberger P.C."/>
            <person name="Meheust R."/>
            <person name="Barlow E.J."/>
            <person name="Tarr C.L."/>
            <person name="Boucher Y."/>
        </authorList>
    </citation>
    <scope>NUCLEOTIDE SEQUENCE [LARGE SCALE GENOMIC DNA]</scope>
    <source>
        <strain evidence="1 2">YB5B04</strain>
    </source>
</reference>
<dbReference type="AlphaFoldDB" id="A0A0Q0Z3B0"/>
<organism evidence="1 2">
    <name type="scientific">Vibrio metoecus</name>
    <dbReference type="NCBI Taxonomy" id="1481663"/>
    <lineage>
        <taxon>Bacteria</taxon>
        <taxon>Pseudomonadati</taxon>
        <taxon>Pseudomonadota</taxon>
        <taxon>Gammaproteobacteria</taxon>
        <taxon>Vibrionales</taxon>
        <taxon>Vibrionaceae</taxon>
        <taxon>Vibrio</taxon>
    </lineage>
</organism>
<evidence type="ECO:0000313" key="2">
    <source>
        <dbReference type="Proteomes" id="UP000050491"/>
    </source>
</evidence>
<proteinExistence type="predicted"/>